<sequence>MWHYGIGRAIVYYVNIGSPMEQRLTKIGRRAAKKTLPAWANAEQMPYRVSGYATALKKDGMAT</sequence>
<evidence type="ECO:0000313" key="1">
    <source>
        <dbReference type="EMBL" id="RDH26931.1"/>
    </source>
</evidence>
<dbReference type="AlphaFoldDB" id="A0A3F3PJ15"/>
<dbReference type="EMBL" id="KZ852108">
    <property type="protein sequence ID" value="RDH26931.1"/>
    <property type="molecule type" value="Genomic_DNA"/>
</dbReference>
<gene>
    <name evidence="1" type="ORF">BDQ94DRAFT_154787</name>
</gene>
<dbReference type="RefSeq" id="XP_026619953.1">
    <property type="nucleotide sequence ID" value="XM_026768352.1"/>
</dbReference>
<accession>A0A3F3PJ15</accession>
<dbReference type="GeneID" id="38136708"/>
<reference evidence="1 2" key="1">
    <citation type="submission" date="2018-07" db="EMBL/GenBank/DDBJ databases">
        <title>The genomes of Aspergillus section Nigri reveals drivers in fungal speciation.</title>
        <authorList>
            <consortium name="DOE Joint Genome Institute"/>
            <person name="Vesth T.C."/>
            <person name="Nybo J."/>
            <person name="Theobald S."/>
            <person name="Brandl J."/>
            <person name="Frisvad J.C."/>
            <person name="Nielsen K.F."/>
            <person name="Lyhne E.K."/>
            <person name="Kogle M.E."/>
            <person name="Kuo A."/>
            <person name="Riley R."/>
            <person name="Clum A."/>
            <person name="Nolan M."/>
            <person name="Lipzen A."/>
            <person name="Salamov A."/>
            <person name="Henrissat B."/>
            <person name="Wiebenga A."/>
            <person name="De vries R.P."/>
            <person name="Grigoriev I.V."/>
            <person name="Mortensen U.H."/>
            <person name="Andersen M.R."/>
            <person name="Baker S.E."/>
        </authorList>
    </citation>
    <scope>NUCLEOTIDE SEQUENCE [LARGE SCALE GENOMIC DNA]</scope>
    <source>
        <strain evidence="1 2">CBS 139.54b</strain>
    </source>
</reference>
<evidence type="ECO:0000313" key="2">
    <source>
        <dbReference type="Proteomes" id="UP000253729"/>
    </source>
</evidence>
<dbReference type="Proteomes" id="UP000253729">
    <property type="component" value="Unassembled WGS sequence"/>
</dbReference>
<name>A0A3F3PJ15_9EURO</name>
<protein>
    <submittedName>
        <fullName evidence="1">Uncharacterized protein</fullName>
    </submittedName>
</protein>
<keyword evidence="2" id="KW-1185">Reference proteome</keyword>
<proteinExistence type="predicted"/>
<organism evidence="1 2">
    <name type="scientific">Aspergillus welwitschiae</name>
    <dbReference type="NCBI Taxonomy" id="1341132"/>
    <lineage>
        <taxon>Eukaryota</taxon>
        <taxon>Fungi</taxon>
        <taxon>Dikarya</taxon>
        <taxon>Ascomycota</taxon>
        <taxon>Pezizomycotina</taxon>
        <taxon>Eurotiomycetes</taxon>
        <taxon>Eurotiomycetidae</taxon>
        <taxon>Eurotiales</taxon>
        <taxon>Aspergillaceae</taxon>
        <taxon>Aspergillus</taxon>
        <taxon>Aspergillus subgen. Circumdati</taxon>
    </lineage>
</organism>